<proteinExistence type="predicted"/>
<dbReference type="PROSITE" id="PS50297">
    <property type="entry name" value="ANK_REP_REGION"/>
    <property type="match status" value="1"/>
</dbReference>
<dbReference type="Proteomes" id="UP000410492">
    <property type="component" value="Unassembled WGS sequence"/>
</dbReference>
<feature type="region of interest" description="Disordered" evidence="3">
    <location>
        <begin position="1"/>
        <end position="49"/>
    </location>
</feature>
<dbReference type="InterPro" id="IPR002110">
    <property type="entry name" value="Ankyrin_rpt"/>
</dbReference>
<feature type="non-terminal residue" evidence="4">
    <location>
        <position position="155"/>
    </location>
</feature>
<dbReference type="GO" id="GO:0003924">
    <property type="term" value="F:GTPase activity"/>
    <property type="evidence" value="ECO:0007669"/>
    <property type="project" value="TreeGrafter"/>
</dbReference>
<keyword evidence="5" id="KW-1185">Reference proteome</keyword>
<dbReference type="InterPro" id="IPR036770">
    <property type="entry name" value="Ankyrin_rpt-contain_sf"/>
</dbReference>
<dbReference type="GO" id="GO:0005096">
    <property type="term" value="F:GTPase activator activity"/>
    <property type="evidence" value="ECO:0007669"/>
    <property type="project" value="TreeGrafter"/>
</dbReference>
<dbReference type="SUPFAM" id="SSF48403">
    <property type="entry name" value="Ankyrin repeat"/>
    <property type="match status" value="1"/>
</dbReference>
<dbReference type="GO" id="GO:0008270">
    <property type="term" value="F:zinc ion binding"/>
    <property type="evidence" value="ECO:0007669"/>
    <property type="project" value="UniProtKB-KW"/>
</dbReference>
<keyword evidence="1" id="KW-0863">Zinc-finger</keyword>
<evidence type="ECO:0000313" key="4">
    <source>
        <dbReference type="EMBL" id="VEN63274.1"/>
    </source>
</evidence>
<keyword evidence="2" id="KW-0040">ANK repeat</keyword>
<evidence type="ECO:0000256" key="2">
    <source>
        <dbReference type="PROSITE-ProRule" id="PRU00023"/>
    </source>
</evidence>
<protein>
    <submittedName>
        <fullName evidence="4">Uncharacterized protein</fullName>
    </submittedName>
</protein>
<dbReference type="EMBL" id="CAACVG010014487">
    <property type="protein sequence ID" value="VEN63274.1"/>
    <property type="molecule type" value="Genomic_DNA"/>
</dbReference>
<evidence type="ECO:0000256" key="3">
    <source>
        <dbReference type="SAM" id="MobiDB-lite"/>
    </source>
</evidence>
<sequence>PGRDAGDRQLIGQLGVGVSDAEQTETRPPPLVEKRKRGGYEPSTRARSFFPPPNNTMLLGQQLIDAVCASNVKGIVNVLARANAQEVNTTVGTRDLRTPLHLACAMGNLAVAQLLIWHNADVKCVDQDGRTCLAYAKAALSIATAKNQPETSISH</sequence>
<dbReference type="Pfam" id="PF12796">
    <property type="entry name" value="Ank_2"/>
    <property type="match status" value="1"/>
</dbReference>
<keyword evidence="1" id="KW-0862">Zinc</keyword>
<gene>
    <name evidence="4" type="ORF">CALMAC_LOCUS20143</name>
</gene>
<reference evidence="4 5" key="1">
    <citation type="submission" date="2019-01" db="EMBL/GenBank/DDBJ databases">
        <authorList>
            <person name="Sayadi A."/>
        </authorList>
    </citation>
    <scope>NUCLEOTIDE SEQUENCE [LARGE SCALE GENOMIC DNA]</scope>
</reference>
<dbReference type="Gene3D" id="1.25.40.20">
    <property type="entry name" value="Ankyrin repeat-containing domain"/>
    <property type="match status" value="1"/>
</dbReference>
<dbReference type="SMART" id="SM00248">
    <property type="entry name" value="ANK"/>
    <property type="match status" value="1"/>
</dbReference>
<feature type="repeat" description="ANK" evidence="2">
    <location>
        <begin position="95"/>
        <end position="127"/>
    </location>
</feature>
<evidence type="ECO:0000256" key="1">
    <source>
        <dbReference type="ARBA" id="ARBA00022771"/>
    </source>
</evidence>
<evidence type="ECO:0000313" key="5">
    <source>
        <dbReference type="Proteomes" id="UP000410492"/>
    </source>
</evidence>
<dbReference type="AlphaFoldDB" id="A0A653DSW1"/>
<accession>A0A653DSW1</accession>
<dbReference type="PANTHER" id="PTHR45819">
    <property type="entry name" value="CENTAURIN-GAMMA-1A"/>
    <property type="match status" value="1"/>
</dbReference>
<organism evidence="4 5">
    <name type="scientific">Callosobruchus maculatus</name>
    <name type="common">Southern cowpea weevil</name>
    <name type="synonym">Pulse bruchid</name>
    <dbReference type="NCBI Taxonomy" id="64391"/>
    <lineage>
        <taxon>Eukaryota</taxon>
        <taxon>Metazoa</taxon>
        <taxon>Ecdysozoa</taxon>
        <taxon>Arthropoda</taxon>
        <taxon>Hexapoda</taxon>
        <taxon>Insecta</taxon>
        <taxon>Pterygota</taxon>
        <taxon>Neoptera</taxon>
        <taxon>Endopterygota</taxon>
        <taxon>Coleoptera</taxon>
        <taxon>Polyphaga</taxon>
        <taxon>Cucujiformia</taxon>
        <taxon>Chrysomeloidea</taxon>
        <taxon>Chrysomelidae</taxon>
        <taxon>Bruchinae</taxon>
        <taxon>Bruchini</taxon>
        <taxon>Callosobruchus</taxon>
    </lineage>
</organism>
<name>A0A653DSW1_CALMS</name>
<feature type="non-terminal residue" evidence="4">
    <location>
        <position position="1"/>
    </location>
</feature>
<keyword evidence="1" id="KW-0479">Metal-binding</keyword>
<dbReference type="PROSITE" id="PS50088">
    <property type="entry name" value="ANK_REPEAT"/>
    <property type="match status" value="1"/>
</dbReference>
<dbReference type="OrthoDB" id="6136903at2759"/>
<dbReference type="PANTHER" id="PTHR45819:SF5">
    <property type="entry name" value="CENTAURIN-GAMMA-1A"/>
    <property type="match status" value="1"/>
</dbReference>
<dbReference type="InterPro" id="IPR051282">
    <property type="entry name" value="Arf-GAP_GTPase_ANK_PH"/>
</dbReference>
<dbReference type="FunFam" id="1.25.40.20:FF:000258">
    <property type="entry name" value="centaurin-gamma-1A isoform X1"/>
    <property type="match status" value="1"/>
</dbReference>